<evidence type="ECO:0000313" key="3">
    <source>
        <dbReference type="Proteomes" id="UP001420932"/>
    </source>
</evidence>
<dbReference type="PANTHER" id="PTHR46033">
    <property type="entry name" value="PROTEIN MAIN-LIKE 2"/>
    <property type="match status" value="1"/>
</dbReference>
<dbReference type="AlphaFoldDB" id="A0AAP0HGX6"/>
<dbReference type="PANTHER" id="PTHR46033:SF8">
    <property type="entry name" value="PROTEIN MAINTENANCE OF MERISTEMS-LIKE"/>
    <property type="match status" value="1"/>
</dbReference>
<dbReference type="EMBL" id="JBBNAF010000013">
    <property type="protein sequence ID" value="KAK9087973.1"/>
    <property type="molecule type" value="Genomic_DNA"/>
</dbReference>
<dbReference type="InterPro" id="IPR019557">
    <property type="entry name" value="AminoTfrase-like_pln_mobile"/>
</dbReference>
<dbReference type="InterPro" id="IPR044824">
    <property type="entry name" value="MAIN-like"/>
</dbReference>
<accession>A0AAP0HGX6</accession>
<feature type="domain" description="Aminotransferase-like plant mobile" evidence="1">
    <location>
        <begin position="29"/>
        <end position="109"/>
    </location>
</feature>
<gene>
    <name evidence="2" type="ORF">Syun_030367</name>
</gene>
<sequence length="140" mass="15835">MFDTIRLPFPENNKLEVWTQIRQFSRWFSNLPNNAGDVEVQCYARAYILQLLGRTLFADKSNNLVHITYLQFLEDFEAAGKYSWGSATLAHLYRQLCLAADIDGAEIAGSSNIIATMGMGQVAFSCANNEKCSSKRYHIK</sequence>
<proteinExistence type="predicted"/>
<evidence type="ECO:0000259" key="1">
    <source>
        <dbReference type="Pfam" id="PF10536"/>
    </source>
</evidence>
<dbReference type="Proteomes" id="UP001420932">
    <property type="component" value="Unassembled WGS sequence"/>
</dbReference>
<name>A0AAP0HGX6_9MAGN</name>
<dbReference type="GO" id="GO:0010073">
    <property type="term" value="P:meristem maintenance"/>
    <property type="evidence" value="ECO:0007669"/>
    <property type="project" value="InterPro"/>
</dbReference>
<dbReference type="Pfam" id="PF10536">
    <property type="entry name" value="PMD"/>
    <property type="match status" value="1"/>
</dbReference>
<keyword evidence="3" id="KW-1185">Reference proteome</keyword>
<evidence type="ECO:0000313" key="2">
    <source>
        <dbReference type="EMBL" id="KAK9087973.1"/>
    </source>
</evidence>
<protein>
    <recommendedName>
        <fullName evidence="1">Aminotransferase-like plant mobile domain-containing protein</fullName>
    </recommendedName>
</protein>
<comment type="caution">
    <text evidence="2">The sequence shown here is derived from an EMBL/GenBank/DDBJ whole genome shotgun (WGS) entry which is preliminary data.</text>
</comment>
<organism evidence="2 3">
    <name type="scientific">Stephania yunnanensis</name>
    <dbReference type="NCBI Taxonomy" id="152371"/>
    <lineage>
        <taxon>Eukaryota</taxon>
        <taxon>Viridiplantae</taxon>
        <taxon>Streptophyta</taxon>
        <taxon>Embryophyta</taxon>
        <taxon>Tracheophyta</taxon>
        <taxon>Spermatophyta</taxon>
        <taxon>Magnoliopsida</taxon>
        <taxon>Ranunculales</taxon>
        <taxon>Menispermaceae</taxon>
        <taxon>Menispermoideae</taxon>
        <taxon>Cissampelideae</taxon>
        <taxon>Stephania</taxon>
    </lineage>
</organism>
<reference evidence="2 3" key="1">
    <citation type="submission" date="2024-01" db="EMBL/GenBank/DDBJ databases">
        <title>Genome assemblies of Stephania.</title>
        <authorList>
            <person name="Yang L."/>
        </authorList>
    </citation>
    <scope>NUCLEOTIDE SEQUENCE [LARGE SCALE GENOMIC DNA]</scope>
    <source>
        <strain evidence="2">YNDBR</strain>
        <tissue evidence="2">Leaf</tissue>
    </source>
</reference>